<reference evidence="3 4" key="1">
    <citation type="submission" date="2020-04" db="EMBL/GenBank/DDBJ databases">
        <authorList>
            <consortium name="Desulfovibrio sp. FSS-1 genome sequencing consortium"/>
            <person name="Shimoshige H."/>
            <person name="Kobayashi H."/>
            <person name="Maekawa T."/>
        </authorList>
    </citation>
    <scope>NUCLEOTIDE SEQUENCE [LARGE SCALE GENOMIC DNA]</scope>
    <source>
        <strain evidence="3 4">SIID29052-01</strain>
    </source>
</reference>
<dbReference type="Gene3D" id="2.30.30.40">
    <property type="entry name" value="SH3 Domains"/>
    <property type="match status" value="1"/>
</dbReference>
<organism evidence="3 4">
    <name type="scientific">Fundidesulfovibrio magnetotacticus</name>
    <dbReference type="NCBI Taxonomy" id="2730080"/>
    <lineage>
        <taxon>Bacteria</taxon>
        <taxon>Pseudomonadati</taxon>
        <taxon>Thermodesulfobacteriota</taxon>
        <taxon>Desulfovibrionia</taxon>
        <taxon>Desulfovibrionales</taxon>
        <taxon>Desulfovibrionaceae</taxon>
        <taxon>Fundidesulfovibrio</taxon>
    </lineage>
</organism>
<keyword evidence="1" id="KW-0732">Signal</keyword>
<feature type="chain" id="PRO_5028870095" description="SH3b domain-containing protein" evidence="1">
    <location>
        <begin position="25"/>
        <end position="309"/>
    </location>
</feature>
<feature type="signal peptide" evidence="1">
    <location>
        <begin position="1"/>
        <end position="24"/>
    </location>
</feature>
<dbReference type="EMBL" id="BLTE01000009">
    <property type="protein sequence ID" value="GFK94397.1"/>
    <property type="molecule type" value="Genomic_DNA"/>
</dbReference>
<evidence type="ECO:0000313" key="4">
    <source>
        <dbReference type="Proteomes" id="UP000494245"/>
    </source>
</evidence>
<dbReference type="AlphaFoldDB" id="A0A6V8LXM4"/>
<dbReference type="InterPro" id="IPR003646">
    <property type="entry name" value="SH3-like_bac-type"/>
</dbReference>
<comment type="caution">
    <text evidence="3">The sequence shown here is derived from an EMBL/GenBank/DDBJ whole genome shotgun (WGS) entry which is preliminary data.</text>
</comment>
<gene>
    <name evidence="3" type="ORF">NNJEOMEG_02241</name>
</gene>
<feature type="domain" description="SH3b" evidence="2">
    <location>
        <begin position="35"/>
        <end position="102"/>
    </location>
</feature>
<dbReference type="RefSeq" id="WP_173084429.1">
    <property type="nucleotide sequence ID" value="NZ_BLTE01000009.1"/>
</dbReference>
<reference evidence="3 4" key="2">
    <citation type="submission" date="2020-05" db="EMBL/GenBank/DDBJ databases">
        <title>Draft genome sequence of Desulfovibrio sp. strainFSS-1.</title>
        <authorList>
            <person name="Shimoshige H."/>
            <person name="Kobayashi H."/>
            <person name="Maekawa T."/>
        </authorList>
    </citation>
    <scope>NUCLEOTIDE SEQUENCE [LARGE SCALE GENOMIC DNA]</scope>
    <source>
        <strain evidence="3 4">SIID29052-01</strain>
    </source>
</reference>
<evidence type="ECO:0000259" key="2">
    <source>
        <dbReference type="PROSITE" id="PS51781"/>
    </source>
</evidence>
<protein>
    <recommendedName>
        <fullName evidence="2">SH3b domain-containing protein</fullName>
    </recommendedName>
</protein>
<evidence type="ECO:0000313" key="3">
    <source>
        <dbReference type="EMBL" id="GFK94397.1"/>
    </source>
</evidence>
<dbReference type="PROSITE" id="PS51781">
    <property type="entry name" value="SH3B"/>
    <property type="match status" value="1"/>
</dbReference>
<sequence length="309" mass="33957">MRAPALAVLLALCLSLPQAPAALAQDFCSVPEYPKAEARFVVDNDNNLRQWGGADYAKAPVIGKLDAGDMVRLLSLDGRWARVRTRDGKEGWVNAKCLAPYETFVTGKSAAGNYEGLIGCGPDERVKLLKVDLDGDGRPETLRLTCESGNGCSNYFLDVLSPEGKTLFAGPREGLSYFIFCSCNAGEYLPETFFDLDGDGRKEMILLHPRSDVSPTPVEAFRFNGSGFDHVLVNKGFFGSKAEPDFLRATDYPKDPNFEPFRYLYGLKVDDKGRLIASIAGPGAAGEAEVRYTPEGFRVVRWTAPYKKW</sequence>
<dbReference type="SUPFAM" id="SSF69318">
    <property type="entry name" value="Integrin alpha N-terminal domain"/>
    <property type="match status" value="1"/>
</dbReference>
<keyword evidence="4" id="KW-1185">Reference proteome</keyword>
<name>A0A6V8LXM4_9BACT</name>
<accession>A0A6V8LXM4</accession>
<proteinExistence type="predicted"/>
<evidence type="ECO:0000256" key="1">
    <source>
        <dbReference type="SAM" id="SignalP"/>
    </source>
</evidence>
<dbReference type="Proteomes" id="UP000494245">
    <property type="component" value="Unassembled WGS sequence"/>
</dbReference>
<dbReference type="Pfam" id="PF08239">
    <property type="entry name" value="SH3_3"/>
    <property type="match status" value="1"/>
</dbReference>
<dbReference type="InterPro" id="IPR028994">
    <property type="entry name" value="Integrin_alpha_N"/>
</dbReference>